<dbReference type="AlphaFoldDB" id="A0A1X6MKJ7"/>
<accession>A0A1X6MKJ7</accession>
<evidence type="ECO:0000313" key="1">
    <source>
        <dbReference type="EMBL" id="OSX56910.1"/>
    </source>
</evidence>
<keyword evidence="2" id="KW-1185">Reference proteome</keyword>
<evidence type="ECO:0000313" key="2">
    <source>
        <dbReference type="Proteomes" id="UP000194127"/>
    </source>
</evidence>
<reference evidence="1 2" key="1">
    <citation type="submission" date="2017-04" db="EMBL/GenBank/DDBJ databases">
        <title>Genome Sequence of the Model Brown-Rot Fungus Postia placenta SB12.</title>
        <authorList>
            <consortium name="DOE Joint Genome Institute"/>
            <person name="Gaskell J."/>
            <person name="Kersten P."/>
            <person name="Larrondo L.F."/>
            <person name="Canessa P."/>
            <person name="Martinez D."/>
            <person name="Hibbett D."/>
            <person name="Schmoll M."/>
            <person name="Kubicek C.P."/>
            <person name="Martinez A.T."/>
            <person name="Yadav J."/>
            <person name="Master E."/>
            <person name="Magnuson J.K."/>
            <person name="James T."/>
            <person name="Yaver D."/>
            <person name="Berka R."/>
            <person name="Labutti K."/>
            <person name="Lipzen A."/>
            <person name="Aerts A."/>
            <person name="Barry K."/>
            <person name="Henrissat B."/>
            <person name="Blanchette R."/>
            <person name="Grigoriev I."/>
            <person name="Cullen D."/>
        </authorList>
    </citation>
    <scope>NUCLEOTIDE SEQUENCE [LARGE SCALE GENOMIC DNA]</scope>
    <source>
        <strain evidence="1 2">MAD-698-R-SB12</strain>
    </source>
</reference>
<protein>
    <submittedName>
        <fullName evidence="1">Uncharacterized protein</fullName>
    </submittedName>
</protein>
<name>A0A1X6MKJ7_9APHY</name>
<dbReference type="RefSeq" id="XP_024333704.1">
    <property type="nucleotide sequence ID" value="XM_024487265.1"/>
</dbReference>
<dbReference type="Proteomes" id="UP000194127">
    <property type="component" value="Unassembled WGS sequence"/>
</dbReference>
<dbReference type="GeneID" id="36332214"/>
<dbReference type="EMBL" id="KZ110610">
    <property type="protein sequence ID" value="OSX56910.1"/>
    <property type="molecule type" value="Genomic_DNA"/>
</dbReference>
<organism evidence="1 2">
    <name type="scientific">Postia placenta MAD-698-R-SB12</name>
    <dbReference type="NCBI Taxonomy" id="670580"/>
    <lineage>
        <taxon>Eukaryota</taxon>
        <taxon>Fungi</taxon>
        <taxon>Dikarya</taxon>
        <taxon>Basidiomycota</taxon>
        <taxon>Agaricomycotina</taxon>
        <taxon>Agaricomycetes</taxon>
        <taxon>Polyporales</taxon>
        <taxon>Adustoporiaceae</taxon>
        <taxon>Rhodonia</taxon>
    </lineage>
</organism>
<gene>
    <name evidence="1" type="ORF">POSPLADRAFT_1157998</name>
</gene>
<dbReference type="OrthoDB" id="10270034at2759"/>
<proteinExistence type="predicted"/>
<sequence>MSEGKPICQLSTVHRGDDTKLKASACSVTGTVAALRRLIARFDPIAFCSPWGNVETKRRLLRSREETIVFALAADSKGRGIRLTALQRGLVGGVVRHATEPVVLNWEGDFICVTVQFGGYGSHMGVRGCTRREQPPAGYPRSLSRYGNQPLALDDCVQYLLITISATRVTSARLPSLILYFRWNEQLQALSSPHLMLATLDLQPIAQLTRACLRDVVDDVPRPYINPIIVAHPVSHRWSDLT</sequence>